<evidence type="ECO:0000313" key="2">
    <source>
        <dbReference type="EMBL" id="KAJ7393873.1"/>
    </source>
</evidence>
<dbReference type="AlphaFoldDB" id="A0A9X0A5M6"/>
<comment type="caution">
    <text evidence="2">The sequence shown here is derived from an EMBL/GenBank/DDBJ whole genome shotgun (WGS) entry which is preliminary data.</text>
</comment>
<organism evidence="2 3">
    <name type="scientific">Desmophyllum pertusum</name>
    <dbReference type="NCBI Taxonomy" id="174260"/>
    <lineage>
        <taxon>Eukaryota</taxon>
        <taxon>Metazoa</taxon>
        <taxon>Cnidaria</taxon>
        <taxon>Anthozoa</taxon>
        <taxon>Hexacorallia</taxon>
        <taxon>Scleractinia</taxon>
        <taxon>Caryophylliina</taxon>
        <taxon>Caryophylliidae</taxon>
        <taxon>Desmophyllum</taxon>
    </lineage>
</organism>
<dbReference type="Pfam" id="PF08592">
    <property type="entry name" value="Anthrone_oxy"/>
    <property type="match status" value="1"/>
</dbReference>
<keyword evidence="1" id="KW-0812">Transmembrane</keyword>
<feature type="transmembrane region" description="Helical" evidence="1">
    <location>
        <begin position="12"/>
        <end position="31"/>
    </location>
</feature>
<keyword evidence="1" id="KW-1133">Transmembrane helix</keyword>
<dbReference type="OrthoDB" id="5954308at2759"/>
<dbReference type="PANTHER" id="PTHR36535">
    <property type="entry name" value="YALI0E30327P"/>
    <property type="match status" value="1"/>
</dbReference>
<dbReference type="PANTHER" id="PTHR36535:SF1">
    <property type="entry name" value="DUF1772 DOMAIN-CONTAINING PROTEIN"/>
    <property type="match status" value="1"/>
</dbReference>
<proteinExistence type="predicted"/>
<keyword evidence="3" id="KW-1185">Reference proteome</keyword>
<sequence>MDSDDAFKLIKAASTMGTGLMAGSAIYINLVEHPARMKIDDVKSLHRQWKESFDLAKIIMIGASLVPICGGIAAYAMNQSKGKPWLIAAGMLAFNVPYTALVIMPRSIQPISDYEVVARKDPAVVKETVDKWNTLHKVRTVVDLAAFAWCVYNLVYN</sequence>
<evidence type="ECO:0000313" key="3">
    <source>
        <dbReference type="Proteomes" id="UP001163046"/>
    </source>
</evidence>
<gene>
    <name evidence="2" type="ORF">OS493_003540</name>
</gene>
<dbReference type="Proteomes" id="UP001163046">
    <property type="component" value="Unassembled WGS sequence"/>
</dbReference>
<dbReference type="EMBL" id="MU825397">
    <property type="protein sequence ID" value="KAJ7393873.1"/>
    <property type="molecule type" value="Genomic_DNA"/>
</dbReference>
<feature type="transmembrane region" description="Helical" evidence="1">
    <location>
        <begin position="85"/>
        <end position="104"/>
    </location>
</feature>
<reference evidence="2" key="1">
    <citation type="submission" date="2023-01" db="EMBL/GenBank/DDBJ databases">
        <title>Genome assembly of the deep-sea coral Lophelia pertusa.</title>
        <authorList>
            <person name="Herrera S."/>
            <person name="Cordes E."/>
        </authorList>
    </citation>
    <scope>NUCLEOTIDE SEQUENCE</scope>
    <source>
        <strain evidence="2">USNM1676648</strain>
        <tissue evidence="2">Polyp</tissue>
    </source>
</reference>
<accession>A0A9X0A5M6</accession>
<evidence type="ECO:0000256" key="1">
    <source>
        <dbReference type="SAM" id="Phobius"/>
    </source>
</evidence>
<feature type="transmembrane region" description="Helical" evidence="1">
    <location>
        <begin position="52"/>
        <end position="73"/>
    </location>
</feature>
<dbReference type="InterPro" id="IPR013901">
    <property type="entry name" value="Anthrone_oxy"/>
</dbReference>
<name>A0A9X0A5M6_9CNID</name>
<protein>
    <submittedName>
        <fullName evidence="2">Uncharacterized protein</fullName>
    </submittedName>
</protein>
<keyword evidence="1" id="KW-0472">Membrane</keyword>